<dbReference type="PROSITE" id="PS01010">
    <property type="entry name" value="CRISP_2"/>
    <property type="match status" value="1"/>
</dbReference>
<dbReference type="InterPro" id="IPR035940">
    <property type="entry name" value="CAP_sf"/>
</dbReference>
<reference evidence="2" key="1">
    <citation type="submission" date="2017-05" db="EMBL/GenBank/DDBJ databases">
        <authorList>
            <person name="QRISCLOUD D."/>
        </authorList>
    </citation>
    <scope>NUCLEOTIDE SEQUENCE</scope>
</reference>
<evidence type="ECO:0000256" key="1">
    <source>
        <dbReference type="SAM" id="SignalP"/>
    </source>
</evidence>
<dbReference type="Gene3D" id="3.40.33.10">
    <property type="entry name" value="CAP"/>
    <property type="match status" value="1"/>
</dbReference>
<evidence type="ECO:0000313" key="2">
    <source>
        <dbReference type="EMBL" id="SNX35773.1"/>
    </source>
</evidence>
<feature type="signal peptide" evidence="1">
    <location>
        <begin position="1"/>
        <end position="16"/>
    </location>
</feature>
<reference evidence="2" key="2">
    <citation type="submission" date="2019-05" db="EMBL/GenBank/DDBJ databases">
        <title>Unravelling the molecular evolution of spider venoms.</title>
        <authorList>
            <person name="Pineda S."/>
        </authorList>
    </citation>
    <scope>NUCLEOTIDE SEQUENCE</scope>
</reference>
<dbReference type="EMBL" id="HAHF01000307">
    <property type="protein sequence ID" value="SNX35773.1"/>
    <property type="molecule type" value="Transcribed_RNA"/>
</dbReference>
<proteinExistence type="predicted"/>
<sequence length="90" mass="9757">MGISLRWYGPLHGVLAAVRLCLKTQNGIKTYLVCNYGPAGNMMGGEMYKEGDTCSECPSNTCCGSSCAQYGIQPDYEGLCKVIDEDNFSK</sequence>
<organism evidence="2">
    <name type="scientific">Nephila sp. SGP-2016</name>
    <dbReference type="NCBI Taxonomy" id="1905176"/>
    <lineage>
        <taxon>Eukaryota</taxon>
        <taxon>Metazoa</taxon>
        <taxon>Ecdysozoa</taxon>
        <taxon>Arthropoda</taxon>
        <taxon>Chelicerata</taxon>
        <taxon>Arachnida</taxon>
        <taxon>Araneae</taxon>
        <taxon>Araneomorphae</taxon>
        <taxon>Entelegynae</taxon>
        <taxon>Araneoidea</taxon>
        <taxon>Nephilidae</taxon>
        <taxon>Nephila</taxon>
    </lineage>
</organism>
<dbReference type="GO" id="GO:0005576">
    <property type="term" value="C:extracellular region"/>
    <property type="evidence" value="ECO:0007669"/>
    <property type="project" value="InterPro"/>
</dbReference>
<dbReference type="AlphaFoldDB" id="A0A4V2H9D5"/>
<keyword evidence="1" id="KW-0732">Signal</keyword>
<accession>A0A4V2H9D5</accession>
<dbReference type="InterPro" id="IPR018244">
    <property type="entry name" value="Allrgn_V5/Tpx1_CS"/>
</dbReference>
<name>A0A4V2H9D5_9ARAC</name>
<feature type="chain" id="PRO_5020321035" evidence="1">
    <location>
        <begin position="17"/>
        <end position="90"/>
    </location>
</feature>
<dbReference type="SUPFAM" id="SSF55797">
    <property type="entry name" value="PR-1-like"/>
    <property type="match status" value="1"/>
</dbReference>
<protein>
    <submittedName>
        <fullName evidence="2">U39-Nephitoxin-Nsp1a_1</fullName>
    </submittedName>
</protein>